<gene>
    <name evidence="2" type="ORF">METZ01_LOCUS23008</name>
</gene>
<protein>
    <recommendedName>
        <fullName evidence="1">Amidase domain-containing protein</fullName>
    </recommendedName>
</protein>
<dbReference type="Gene3D" id="3.90.1300.10">
    <property type="entry name" value="Amidase signature (AS) domain"/>
    <property type="match status" value="1"/>
</dbReference>
<reference evidence="2" key="1">
    <citation type="submission" date="2018-05" db="EMBL/GenBank/DDBJ databases">
        <authorList>
            <person name="Lanie J.A."/>
            <person name="Ng W.-L."/>
            <person name="Kazmierczak K.M."/>
            <person name="Andrzejewski T.M."/>
            <person name="Davidsen T.M."/>
            <person name="Wayne K.J."/>
            <person name="Tettelin H."/>
            <person name="Glass J.I."/>
            <person name="Rusch D."/>
            <person name="Podicherti R."/>
            <person name="Tsui H.-C.T."/>
            <person name="Winkler M.E."/>
        </authorList>
    </citation>
    <scope>NUCLEOTIDE SEQUENCE</scope>
</reference>
<accession>A0A381PU27</accession>
<proteinExistence type="predicted"/>
<dbReference type="NCBIfam" id="NF006006">
    <property type="entry name" value="PRK08137.1"/>
    <property type="match status" value="1"/>
</dbReference>
<evidence type="ECO:0000313" key="2">
    <source>
        <dbReference type="EMBL" id="SUZ70154.1"/>
    </source>
</evidence>
<dbReference type="Pfam" id="PF01425">
    <property type="entry name" value="Amidase"/>
    <property type="match status" value="1"/>
</dbReference>
<name>A0A381PU27_9ZZZZ</name>
<sequence length="521" mass="56530">MKQKKIILTILFLTLLGCISEKKDNISKDSYLEYDIIKLQTAMQNNELTSRKLVDYYLQRIALLDHSGLELRSIIEINPDVEKIADALDIERTENGPRGPLHGIPVVIKANIDTGDEMATTAGSLALAHHYAIDDAYIVKELRKSGAIILGKTNLSEWANFRSTKSTSGWSSIGSQTKNPYDIKKNPCGSSSGSAVAVSANLTSVSIGTETDGSVVCPAGINGIVGIKPTLGLVSRDGIIPIAHSQDTAGPMARTVRDAAILLTAISSLDQSDILMQTSSRTPINYAEYLDKNALKQARIGVIRNYSGANTDQSVEENFNSIIHTLKNSGAIMIDPVTINTEGMRSSEYEVLLYEFKADLNKYLTNSSAPLTSLSQIIDFNQTNYERVMPFFDQDIFEMADSKGPLSDQAYIDALKNSKNLARNGINNAFKKYKLDALVAPTNGPAWITDHINGDTSSWVSSSSLAAVSGYPSITVPAGYISGLPVGVSFIGEAFSEEKIINIAYAFEQVRGSRIPPTLNQ</sequence>
<organism evidence="2">
    <name type="scientific">marine metagenome</name>
    <dbReference type="NCBI Taxonomy" id="408172"/>
    <lineage>
        <taxon>unclassified sequences</taxon>
        <taxon>metagenomes</taxon>
        <taxon>ecological metagenomes</taxon>
    </lineage>
</organism>
<dbReference type="EMBL" id="UINC01001083">
    <property type="protein sequence ID" value="SUZ70154.1"/>
    <property type="molecule type" value="Genomic_DNA"/>
</dbReference>
<dbReference type="SUPFAM" id="SSF75304">
    <property type="entry name" value="Amidase signature (AS) enzymes"/>
    <property type="match status" value="1"/>
</dbReference>
<evidence type="ECO:0000259" key="1">
    <source>
        <dbReference type="Pfam" id="PF01425"/>
    </source>
</evidence>
<dbReference type="InterPro" id="IPR036928">
    <property type="entry name" value="AS_sf"/>
</dbReference>
<dbReference type="AlphaFoldDB" id="A0A381PU27"/>
<dbReference type="PROSITE" id="PS51257">
    <property type="entry name" value="PROKAR_LIPOPROTEIN"/>
    <property type="match status" value="1"/>
</dbReference>
<dbReference type="NCBIfam" id="NF005300">
    <property type="entry name" value="PRK06828.1"/>
    <property type="match status" value="1"/>
</dbReference>
<dbReference type="InterPro" id="IPR023631">
    <property type="entry name" value="Amidase_dom"/>
</dbReference>
<dbReference type="PANTHER" id="PTHR42678:SF34">
    <property type="entry name" value="OS04G0183300 PROTEIN"/>
    <property type="match status" value="1"/>
</dbReference>
<dbReference type="PANTHER" id="PTHR42678">
    <property type="entry name" value="AMIDASE"/>
    <property type="match status" value="1"/>
</dbReference>
<feature type="domain" description="Amidase" evidence="1">
    <location>
        <begin position="53"/>
        <end position="500"/>
    </location>
</feature>